<organism evidence="1 2">
    <name type="scientific">Bacillus coahuilensis p1.1.43</name>
    <dbReference type="NCBI Taxonomy" id="1150625"/>
    <lineage>
        <taxon>Bacteria</taxon>
        <taxon>Bacillati</taxon>
        <taxon>Bacillota</taxon>
        <taxon>Bacilli</taxon>
        <taxon>Bacillales</taxon>
        <taxon>Bacillaceae</taxon>
        <taxon>Bacillus</taxon>
    </lineage>
</organism>
<keyword evidence="1" id="KW-0966">Cell projection</keyword>
<sequence>MDKDYSKIIQSPPITSKKPIPANASVKTYKVPFSHQLEQAIQSSNELILSKHAKERIANRGITITDDQWKNIQSKVNEARSMGVKESLVLLEEAALIVSTKNKTVITALNRQEASSQIFTNIDGTIVI</sequence>
<keyword evidence="1" id="KW-0282">Flagellum</keyword>
<reference evidence="1 2" key="1">
    <citation type="journal article" date="2016" name="Front. Microbiol.">
        <title>Microevolution Analysis of Bacillus coahuilensis Unveils Differences in Phosphorus Acquisition Strategies and Their Regulation.</title>
        <authorList>
            <person name="Gomez-Lunar Z."/>
            <person name="Hernandez-Gonzalez I."/>
            <person name="Rodriguez-Torres M.D."/>
            <person name="Souza V."/>
            <person name="Olmedo-Alvarez G."/>
        </authorList>
    </citation>
    <scope>NUCLEOTIDE SEQUENCE [LARGE SCALE GENOMIC DNA]</scope>
    <source>
        <strain evidence="2">p1.1.43</strain>
    </source>
</reference>
<dbReference type="InterPro" id="IPR013367">
    <property type="entry name" value="Flagellar_put"/>
</dbReference>
<dbReference type="Pfam" id="PF12611">
    <property type="entry name" value="Flagellar_put"/>
    <property type="match status" value="1"/>
</dbReference>
<dbReference type="Proteomes" id="UP000074108">
    <property type="component" value="Unassembled WGS sequence"/>
</dbReference>
<accession>A0A147K9S1</accession>
<gene>
    <name evidence="1" type="ORF">Q75_06180</name>
</gene>
<dbReference type="AlphaFoldDB" id="A0A147K9S1"/>
<keyword evidence="2" id="KW-1185">Reference proteome</keyword>
<dbReference type="RefSeq" id="WP_010172492.1">
    <property type="nucleotide sequence ID" value="NZ_LDYG01000024.1"/>
</dbReference>
<keyword evidence="1" id="KW-0969">Cilium</keyword>
<evidence type="ECO:0000313" key="2">
    <source>
        <dbReference type="Proteomes" id="UP000074108"/>
    </source>
</evidence>
<dbReference type="NCBIfam" id="TIGR02530">
    <property type="entry name" value="flg_new"/>
    <property type="match status" value="1"/>
</dbReference>
<evidence type="ECO:0000313" key="1">
    <source>
        <dbReference type="EMBL" id="KUP07113.1"/>
    </source>
</evidence>
<dbReference type="PATRIC" id="fig|1150625.3.peg.1293"/>
<proteinExistence type="predicted"/>
<comment type="caution">
    <text evidence="1">The sequence shown here is derived from an EMBL/GenBank/DDBJ whole genome shotgun (WGS) entry which is preliminary data.</text>
</comment>
<dbReference type="EMBL" id="LDYG01000024">
    <property type="protein sequence ID" value="KUP07113.1"/>
    <property type="molecule type" value="Genomic_DNA"/>
</dbReference>
<name>A0A147K9S1_9BACI</name>
<protein>
    <submittedName>
        <fullName evidence="1">Flagellar protein</fullName>
    </submittedName>
</protein>
<dbReference type="STRING" id="1150625.Q75_06180"/>